<proteinExistence type="predicted"/>
<gene>
    <name evidence="1" type="ORF">E2C01_053474</name>
</gene>
<organism evidence="1 2">
    <name type="scientific">Portunus trituberculatus</name>
    <name type="common">Swimming crab</name>
    <name type="synonym">Neptunus trituberculatus</name>
    <dbReference type="NCBI Taxonomy" id="210409"/>
    <lineage>
        <taxon>Eukaryota</taxon>
        <taxon>Metazoa</taxon>
        <taxon>Ecdysozoa</taxon>
        <taxon>Arthropoda</taxon>
        <taxon>Crustacea</taxon>
        <taxon>Multicrustacea</taxon>
        <taxon>Malacostraca</taxon>
        <taxon>Eumalacostraca</taxon>
        <taxon>Eucarida</taxon>
        <taxon>Decapoda</taxon>
        <taxon>Pleocyemata</taxon>
        <taxon>Brachyura</taxon>
        <taxon>Eubrachyura</taxon>
        <taxon>Portunoidea</taxon>
        <taxon>Portunidae</taxon>
        <taxon>Portuninae</taxon>
        <taxon>Portunus</taxon>
    </lineage>
</organism>
<name>A0A5B7GPU1_PORTR</name>
<sequence>MHPAIRFLPLRIFLAQREVYRHMWPTQMQPEVYRVTHVPLGPSPHLSIKHVACARDLPI</sequence>
<keyword evidence="2" id="KW-1185">Reference proteome</keyword>
<protein>
    <submittedName>
        <fullName evidence="1">Uncharacterized protein</fullName>
    </submittedName>
</protein>
<accession>A0A5B7GPU1</accession>
<evidence type="ECO:0000313" key="2">
    <source>
        <dbReference type="Proteomes" id="UP000324222"/>
    </source>
</evidence>
<dbReference type="EMBL" id="VSRR010016576">
    <property type="protein sequence ID" value="MPC59455.1"/>
    <property type="molecule type" value="Genomic_DNA"/>
</dbReference>
<reference evidence="1 2" key="1">
    <citation type="submission" date="2019-05" db="EMBL/GenBank/DDBJ databases">
        <title>Another draft genome of Portunus trituberculatus and its Hox gene families provides insights of decapod evolution.</title>
        <authorList>
            <person name="Jeong J.-H."/>
            <person name="Song I."/>
            <person name="Kim S."/>
            <person name="Choi T."/>
            <person name="Kim D."/>
            <person name="Ryu S."/>
            <person name="Kim W."/>
        </authorList>
    </citation>
    <scope>NUCLEOTIDE SEQUENCE [LARGE SCALE GENOMIC DNA]</scope>
    <source>
        <tissue evidence="1">Muscle</tissue>
    </source>
</reference>
<comment type="caution">
    <text evidence="1">The sequence shown here is derived from an EMBL/GenBank/DDBJ whole genome shotgun (WGS) entry which is preliminary data.</text>
</comment>
<dbReference type="Proteomes" id="UP000324222">
    <property type="component" value="Unassembled WGS sequence"/>
</dbReference>
<evidence type="ECO:0000313" key="1">
    <source>
        <dbReference type="EMBL" id="MPC59455.1"/>
    </source>
</evidence>
<dbReference type="AlphaFoldDB" id="A0A5B7GPU1"/>